<dbReference type="EMBL" id="JBHRSZ010000002">
    <property type="protein sequence ID" value="MFC3150565.1"/>
    <property type="molecule type" value="Genomic_DNA"/>
</dbReference>
<protein>
    <submittedName>
        <fullName evidence="2">CDP-alcohol phosphatidyltransferase family protein</fullName>
    </submittedName>
</protein>
<evidence type="ECO:0000313" key="2">
    <source>
        <dbReference type="EMBL" id="MFC3150565.1"/>
    </source>
</evidence>
<dbReference type="Proteomes" id="UP001595476">
    <property type="component" value="Unassembled WGS sequence"/>
</dbReference>
<feature type="transmembrane region" description="Helical" evidence="1">
    <location>
        <begin position="123"/>
        <end position="139"/>
    </location>
</feature>
<feature type="transmembrane region" description="Helical" evidence="1">
    <location>
        <begin position="12"/>
        <end position="36"/>
    </location>
</feature>
<comment type="caution">
    <text evidence="2">The sequence shown here is derived from an EMBL/GenBank/DDBJ whole genome shotgun (WGS) entry which is preliminary data.</text>
</comment>
<evidence type="ECO:0000313" key="3">
    <source>
        <dbReference type="Proteomes" id="UP001595476"/>
    </source>
</evidence>
<reference evidence="3" key="1">
    <citation type="journal article" date="2019" name="Int. J. Syst. Evol. Microbiol.">
        <title>The Global Catalogue of Microorganisms (GCM) 10K type strain sequencing project: providing services to taxonomists for standard genome sequencing and annotation.</title>
        <authorList>
            <consortium name="The Broad Institute Genomics Platform"/>
            <consortium name="The Broad Institute Genome Sequencing Center for Infectious Disease"/>
            <person name="Wu L."/>
            <person name="Ma J."/>
        </authorList>
    </citation>
    <scope>NUCLEOTIDE SEQUENCE [LARGE SCALE GENOMIC DNA]</scope>
    <source>
        <strain evidence="3">KCTC 52438</strain>
    </source>
</reference>
<feature type="transmembrane region" description="Helical" evidence="1">
    <location>
        <begin position="77"/>
        <end position="103"/>
    </location>
</feature>
<evidence type="ECO:0000256" key="1">
    <source>
        <dbReference type="SAM" id="Phobius"/>
    </source>
</evidence>
<accession>A0ABV7HDQ2</accession>
<organism evidence="2 3">
    <name type="scientific">Litoribrevibacter euphylliae</name>
    <dbReference type="NCBI Taxonomy" id="1834034"/>
    <lineage>
        <taxon>Bacteria</taxon>
        <taxon>Pseudomonadati</taxon>
        <taxon>Pseudomonadota</taxon>
        <taxon>Gammaproteobacteria</taxon>
        <taxon>Oceanospirillales</taxon>
        <taxon>Oceanospirillaceae</taxon>
        <taxon>Litoribrevibacter</taxon>
    </lineage>
</organism>
<keyword evidence="1" id="KW-0472">Membrane</keyword>
<sequence length="222" mass="24307">MTEQHFLYRNAANIVSVLGVLPLCLLFMDGGFQYLIPLIIYNNIMDDLDGILAAKMNIRSQFGAHLDNVCDAVAHGMIALAVGVHFGGAVLVMSLLAAGAAILRSTARLDPASKIQGSPTNELMRHLLFVLLLSSLFSFEAEVWLILVFLCHSVTMVSSRAIPGMIRSRANTATKVVWVNLALVVAWLFSWLTLPIALAFILTYGYGVYRGFYEKKDDAVNA</sequence>
<dbReference type="InterPro" id="IPR043130">
    <property type="entry name" value="CDP-OH_PTrfase_TM_dom"/>
</dbReference>
<feature type="transmembrane region" description="Helical" evidence="1">
    <location>
        <begin position="178"/>
        <end position="206"/>
    </location>
</feature>
<keyword evidence="1" id="KW-1133">Transmembrane helix</keyword>
<dbReference type="Gene3D" id="1.20.120.1760">
    <property type="match status" value="1"/>
</dbReference>
<dbReference type="RefSeq" id="WP_386717587.1">
    <property type="nucleotide sequence ID" value="NZ_JBHRSZ010000002.1"/>
</dbReference>
<proteinExistence type="predicted"/>
<keyword evidence="3" id="KW-1185">Reference proteome</keyword>
<gene>
    <name evidence="2" type="ORF">ACFOEK_05985</name>
</gene>
<name>A0ABV7HDQ2_9GAMM</name>
<keyword evidence="1" id="KW-0812">Transmembrane</keyword>